<dbReference type="InterPro" id="IPR014044">
    <property type="entry name" value="CAP_dom"/>
</dbReference>
<dbReference type="PANTHER" id="PTHR10334">
    <property type="entry name" value="CYSTEINE-RICH SECRETORY PROTEIN-RELATED"/>
    <property type="match status" value="1"/>
</dbReference>
<dbReference type="SUPFAM" id="SSF55797">
    <property type="entry name" value="PR-1-like"/>
    <property type="match status" value="1"/>
</dbReference>
<dbReference type="EMBL" id="KN554081">
    <property type="protein sequence ID" value="KHJ89547.1"/>
    <property type="molecule type" value="Genomic_DNA"/>
</dbReference>
<dbReference type="InterPro" id="IPR035940">
    <property type="entry name" value="CAP_sf"/>
</dbReference>
<organism evidence="2 3">
    <name type="scientific">Oesophagostomum dentatum</name>
    <name type="common">Nodular worm</name>
    <dbReference type="NCBI Taxonomy" id="61180"/>
    <lineage>
        <taxon>Eukaryota</taxon>
        <taxon>Metazoa</taxon>
        <taxon>Ecdysozoa</taxon>
        <taxon>Nematoda</taxon>
        <taxon>Chromadorea</taxon>
        <taxon>Rhabditida</taxon>
        <taxon>Rhabditina</taxon>
        <taxon>Rhabditomorpha</taxon>
        <taxon>Strongyloidea</taxon>
        <taxon>Strongylidae</taxon>
        <taxon>Oesophagostomum</taxon>
    </lineage>
</organism>
<gene>
    <name evidence="2" type="ORF">OESDEN_10624</name>
</gene>
<dbReference type="SMART" id="SM00198">
    <property type="entry name" value="SCP"/>
    <property type="match status" value="1"/>
</dbReference>
<dbReference type="InterPro" id="IPR001283">
    <property type="entry name" value="CRISP-related"/>
</dbReference>
<dbReference type="AlphaFoldDB" id="A0A0B1T199"/>
<evidence type="ECO:0000259" key="1">
    <source>
        <dbReference type="SMART" id="SM00198"/>
    </source>
</evidence>
<evidence type="ECO:0000313" key="2">
    <source>
        <dbReference type="EMBL" id="KHJ89547.1"/>
    </source>
</evidence>
<proteinExistence type="predicted"/>
<dbReference type="OrthoDB" id="5876828at2759"/>
<evidence type="ECO:0000313" key="3">
    <source>
        <dbReference type="Proteomes" id="UP000053660"/>
    </source>
</evidence>
<dbReference type="CDD" id="cd05380">
    <property type="entry name" value="CAP_euk"/>
    <property type="match status" value="1"/>
</dbReference>
<dbReference type="Pfam" id="PF00188">
    <property type="entry name" value="CAP"/>
    <property type="match status" value="1"/>
</dbReference>
<dbReference type="Gene3D" id="3.40.33.10">
    <property type="entry name" value="CAP"/>
    <property type="match status" value="1"/>
</dbReference>
<reference evidence="2 3" key="1">
    <citation type="submission" date="2014-03" db="EMBL/GenBank/DDBJ databases">
        <title>Draft genome of the hookworm Oesophagostomum dentatum.</title>
        <authorList>
            <person name="Mitreva M."/>
        </authorList>
    </citation>
    <scope>NUCLEOTIDE SEQUENCE [LARGE SCALE GENOMIC DNA]</scope>
    <source>
        <strain evidence="2 3">OD-Hann</strain>
    </source>
</reference>
<dbReference type="Proteomes" id="UP000053660">
    <property type="component" value="Unassembled WGS sequence"/>
</dbReference>
<sequence length="169" mass="18499">MLASGQVTKRNGNYMPQAANMVKLKYDCTLEISARDKAASCSTAENTNRAYQENAHILLKSNAVDRPDAMRQSVIAWWKQVRLDEPIGAAVTFRARHANMAVRSFTRMAWASTTNMGCAVKSCGDYWYSVCHYSPAGNVIGSQIYLPGTPCSACPANTRCDYGLSLCVA</sequence>
<keyword evidence="3" id="KW-1185">Reference proteome</keyword>
<name>A0A0B1T199_OESDE</name>
<accession>A0A0B1T199</accession>
<protein>
    <submittedName>
        <fullName evidence="2">SCP-like protein</fullName>
    </submittedName>
</protein>
<dbReference type="PRINTS" id="PR00837">
    <property type="entry name" value="V5TPXLIKE"/>
</dbReference>
<feature type="domain" description="SCP" evidence="1">
    <location>
        <begin position="4"/>
        <end position="141"/>
    </location>
</feature>